<dbReference type="PROSITE" id="PS50097">
    <property type="entry name" value="BTB"/>
    <property type="match status" value="1"/>
</dbReference>
<gene>
    <name evidence="3" type="ORF">EKO27_g10929</name>
</gene>
<feature type="domain" description="BTB" evidence="2">
    <location>
        <begin position="18"/>
        <end position="88"/>
    </location>
</feature>
<sequence>MATIYEVLRDLFFNPRYSDLEIVCRDGLRFQVHRVVISLHSPILDSMVTESPSDHGDVVSQIQLLDVDFDTFYMVLQFLYGGNYNDYETFGSFHSPSYVVSMTPEEIDANLETLPCLRGDPAAEDAIVDGDYGDYDDEQTSSSLDSEDEDEEVDETSPHGDMHGGFGQSQEVEDEEDMDIDDRRTRTFQGHSLFDSLRVYCVASRFNILPLKLLARDRFYRTAEKVLMFSPNINNRREARWWTHDHQRIYRSKLVKAVFDDFPRAVHELYQTVPESDTLMRAIPPMLIAAGYNNDGFRNHMKPLLEEHPDLALAVIECMRIPNSQE</sequence>
<keyword evidence="4" id="KW-1185">Reference proteome</keyword>
<accession>A0A439CPV1</accession>
<comment type="caution">
    <text evidence="3">The sequence shown here is derived from an EMBL/GenBank/DDBJ whole genome shotgun (WGS) entry which is preliminary data.</text>
</comment>
<evidence type="ECO:0000313" key="4">
    <source>
        <dbReference type="Proteomes" id="UP000286045"/>
    </source>
</evidence>
<dbReference type="Pfam" id="PF00651">
    <property type="entry name" value="BTB"/>
    <property type="match status" value="1"/>
</dbReference>
<protein>
    <recommendedName>
        <fullName evidence="2">BTB domain-containing protein</fullName>
    </recommendedName>
</protein>
<name>A0A439CPV1_9PEZI</name>
<proteinExistence type="predicted"/>
<dbReference type="STRING" id="363999.A0A439CPV1"/>
<organism evidence="3 4">
    <name type="scientific">Xylaria grammica</name>
    <dbReference type="NCBI Taxonomy" id="363999"/>
    <lineage>
        <taxon>Eukaryota</taxon>
        <taxon>Fungi</taxon>
        <taxon>Dikarya</taxon>
        <taxon>Ascomycota</taxon>
        <taxon>Pezizomycotina</taxon>
        <taxon>Sordariomycetes</taxon>
        <taxon>Xylariomycetidae</taxon>
        <taxon>Xylariales</taxon>
        <taxon>Xylariaceae</taxon>
        <taxon>Xylaria</taxon>
    </lineage>
</organism>
<dbReference type="EMBL" id="RYZI01000617">
    <property type="protein sequence ID" value="RWA04171.1"/>
    <property type="molecule type" value="Genomic_DNA"/>
</dbReference>
<dbReference type="PANTHER" id="PTHR47843:SF5">
    <property type="entry name" value="BTB_POZ DOMAIN PROTEIN"/>
    <property type="match status" value="1"/>
</dbReference>
<evidence type="ECO:0000259" key="2">
    <source>
        <dbReference type="PROSITE" id="PS50097"/>
    </source>
</evidence>
<dbReference type="AlphaFoldDB" id="A0A439CPV1"/>
<dbReference type="CDD" id="cd18186">
    <property type="entry name" value="BTB_POZ_ZBTB_KLHL-like"/>
    <property type="match status" value="1"/>
</dbReference>
<dbReference type="PANTHER" id="PTHR47843">
    <property type="entry name" value="BTB DOMAIN-CONTAINING PROTEIN-RELATED"/>
    <property type="match status" value="1"/>
</dbReference>
<evidence type="ECO:0000256" key="1">
    <source>
        <dbReference type="SAM" id="MobiDB-lite"/>
    </source>
</evidence>
<dbReference type="InterPro" id="IPR011333">
    <property type="entry name" value="SKP1/BTB/POZ_sf"/>
</dbReference>
<dbReference type="Proteomes" id="UP000286045">
    <property type="component" value="Unassembled WGS sequence"/>
</dbReference>
<evidence type="ECO:0000313" key="3">
    <source>
        <dbReference type="EMBL" id="RWA04171.1"/>
    </source>
</evidence>
<dbReference type="Gene3D" id="3.30.710.10">
    <property type="entry name" value="Potassium Channel Kv1.1, Chain A"/>
    <property type="match status" value="1"/>
</dbReference>
<feature type="compositionally biased region" description="Acidic residues" evidence="1">
    <location>
        <begin position="125"/>
        <end position="155"/>
    </location>
</feature>
<dbReference type="SMART" id="SM00225">
    <property type="entry name" value="BTB"/>
    <property type="match status" value="1"/>
</dbReference>
<feature type="region of interest" description="Disordered" evidence="1">
    <location>
        <begin position="125"/>
        <end position="179"/>
    </location>
</feature>
<dbReference type="InterPro" id="IPR000210">
    <property type="entry name" value="BTB/POZ_dom"/>
</dbReference>
<dbReference type="SUPFAM" id="SSF54695">
    <property type="entry name" value="POZ domain"/>
    <property type="match status" value="1"/>
</dbReference>
<reference evidence="3 4" key="1">
    <citation type="submission" date="2018-12" db="EMBL/GenBank/DDBJ databases">
        <title>Draft genome sequence of Xylaria grammica IHI A82.</title>
        <authorList>
            <person name="Buettner E."/>
            <person name="Kellner H."/>
        </authorList>
    </citation>
    <scope>NUCLEOTIDE SEQUENCE [LARGE SCALE GENOMIC DNA]</scope>
    <source>
        <strain evidence="3 4">IHI A82</strain>
    </source>
</reference>